<organism evidence="1 2">
    <name type="scientific">Variovorax soli</name>
    <dbReference type="NCBI Taxonomy" id="376815"/>
    <lineage>
        <taxon>Bacteria</taxon>
        <taxon>Pseudomonadati</taxon>
        <taxon>Pseudomonadota</taxon>
        <taxon>Betaproteobacteria</taxon>
        <taxon>Burkholderiales</taxon>
        <taxon>Comamonadaceae</taxon>
        <taxon>Variovorax</taxon>
    </lineage>
</organism>
<keyword evidence="2" id="KW-1185">Reference proteome</keyword>
<sequence length="175" mass="19103">MSKVLVVFYSYTGTSRRLAELLCSQQGWEIAEIEEERPRSGPWGTWRCVLDSLLRRHPAIRYQGPFPKGFDAVVLVSPIWAGRLAGPMRSFVARRRGHLPDVAVALVMGSRGAPDAVAEITRLIGETPILSTAFTAREVDDGSCAGRLRFFGTALLGAERNHAVARQASLSPQAA</sequence>
<dbReference type="Proteomes" id="UP001184230">
    <property type="component" value="Unassembled WGS sequence"/>
</dbReference>
<evidence type="ECO:0000313" key="2">
    <source>
        <dbReference type="Proteomes" id="UP001184230"/>
    </source>
</evidence>
<dbReference type="InterPro" id="IPR029039">
    <property type="entry name" value="Flavoprotein-like_sf"/>
</dbReference>
<protein>
    <recommendedName>
        <fullName evidence="3">Flavodoxin</fullName>
    </recommendedName>
</protein>
<accession>A0ABU1NE99</accession>
<proteinExistence type="predicted"/>
<evidence type="ECO:0000313" key="1">
    <source>
        <dbReference type="EMBL" id="MDR6536784.1"/>
    </source>
</evidence>
<dbReference type="RefSeq" id="WP_309902081.1">
    <property type="nucleotide sequence ID" value="NZ_JAVDRF010000004.1"/>
</dbReference>
<reference evidence="1 2" key="1">
    <citation type="submission" date="2023-07" db="EMBL/GenBank/DDBJ databases">
        <title>Sorghum-associated microbial communities from plants grown in Nebraska, USA.</title>
        <authorList>
            <person name="Schachtman D."/>
        </authorList>
    </citation>
    <scope>NUCLEOTIDE SEQUENCE [LARGE SCALE GENOMIC DNA]</scope>
    <source>
        <strain evidence="1 2">DS1781</strain>
    </source>
</reference>
<dbReference type="EMBL" id="JAVDRF010000004">
    <property type="protein sequence ID" value="MDR6536784.1"/>
    <property type="molecule type" value="Genomic_DNA"/>
</dbReference>
<evidence type="ECO:0008006" key="3">
    <source>
        <dbReference type="Google" id="ProtNLM"/>
    </source>
</evidence>
<name>A0ABU1NE99_9BURK</name>
<comment type="caution">
    <text evidence="1">The sequence shown here is derived from an EMBL/GenBank/DDBJ whole genome shotgun (WGS) entry which is preliminary data.</text>
</comment>
<gene>
    <name evidence="1" type="ORF">J2739_002557</name>
</gene>
<dbReference type="SUPFAM" id="SSF52218">
    <property type="entry name" value="Flavoproteins"/>
    <property type="match status" value="1"/>
</dbReference>
<dbReference type="Gene3D" id="3.40.50.360">
    <property type="match status" value="1"/>
</dbReference>